<reference evidence="3" key="1">
    <citation type="journal article" date="2019" name="Int. J. Syst. Evol. Microbiol.">
        <title>The Global Catalogue of Microorganisms (GCM) 10K type strain sequencing project: providing services to taxonomists for standard genome sequencing and annotation.</title>
        <authorList>
            <consortium name="The Broad Institute Genomics Platform"/>
            <consortium name="The Broad Institute Genome Sequencing Center for Infectious Disease"/>
            <person name="Wu L."/>
            <person name="Ma J."/>
        </authorList>
    </citation>
    <scope>NUCLEOTIDE SEQUENCE [LARGE SCALE GENOMIC DNA]</scope>
    <source>
        <strain evidence="3">KCTC 42087</strain>
    </source>
</reference>
<evidence type="ECO:0000313" key="2">
    <source>
        <dbReference type="EMBL" id="MFC5748204.1"/>
    </source>
</evidence>
<gene>
    <name evidence="2" type="ORF">ACFPZN_21465</name>
</gene>
<dbReference type="EMBL" id="JBHSON010000029">
    <property type="protein sequence ID" value="MFC5748204.1"/>
    <property type="molecule type" value="Genomic_DNA"/>
</dbReference>
<sequence>MVRPSLRSKARRFATLATAGLAAGAVLAVPSAAQAEPILKVDYPATGTTFIKATNSSLNLGPGTLKSSLDLGTGSLTANLVMPPAQGEFKQWGVIPVSVTTTLIEAAPTTGTIDLNTGKVTSTSKVTLKLSNLKVAGIPTPVGDNCKTKTPATINLVSGDDWNVLQGGTLTGTYTIPEFQNCILATPLINLTVPGPDNTISVKLGTPTVPPAVAQQLAKIG</sequence>
<feature type="chain" id="PRO_5047225720" evidence="1">
    <location>
        <begin position="36"/>
        <end position="221"/>
    </location>
</feature>
<evidence type="ECO:0000313" key="3">
    <source>
        <dbReference type="Proteomes" id="UP001596074"/>
    </source>
</evidence>
<dbReference type="Proteomes" id="UP001596074">
    <property type="component" value="Unassembled WGS sequence"/>
</dbReference>
<organism evidence="2 3">
    <name type="scientific">Actinomadura rugatobispora</name>
    <dbReference type="NCBI Taxonomy" id="1994"/>
    <lineage>
        <taxon>Bacteria</taxon>
        <taxon>Bacillati</taxon>
        <taxon>Actinomycetota</taxon>
        <taxon>Actinomycetes</taxon>
        <taxon>Streptosporangiales</taxon>
        <taxon>Thermomonosporaceae</taxon>
        <taxon>Actinomadura</taxon>
    </lineage>
</organism>
<accession>A0ABW0ZY10</accession>
<proteinExistence type="predicted"/>
<comment type="caution">
    <text evidence="2">The sequence shown here is derived from an EMBL/GenBank/DDBJ whole genome shotgun (WGS) entry which is preliminary data.</text>
</comment>
<feature type="signal peptide" evidence="1">
    <location>
        <begin position="1"/>
        <end position="35"/>
    </location>
</feature>
<protein>
    <submittedName>
        <fullName evidence="2">Uncharacterized protein</fullName>
    </submittedName>
</protein>
<name>A0ABW0ZY10_9ACTN</name>
<evidence type="ECO:0000256" key="1">
    <source>
        <dbReference type="SAM" id="SignalP"/>
    </source>
</evidence>
<keyword evidence="3" id="KW-1185">Reference proteome</keyword>
<keyword evidence="1" id="KW-0732">Signal</keyword>
<dbReference type="RefSeq" id="WP_378283846.1">
    <property type="nucleotide sequence ID" value="NZ_JBHSON010000029.1"/>
</dbReference>